<evidence type="ECO:0000259" key="8">
    <source>
        <dbReference type="PROSITE" id="PS50071"/>
    </source>
</evidence>
<evidence type="ECO:0000313" key="9">
    <source>
        <dbReference type="Ensembl" id="ENSCINP00000024460.2"/>
    </source>
</evidence>
<dbReference type="GO" id="GO:0030154">
    <property type="term" value="P:cell differentiation"/>
    <property type="evidence" value="ECO:0000318"/>
    <property type="project" value="GO_Central"/>
</dbReference>
<dbReference type="PROSITE" id="PS50071">
    <property type="entry name" value="HOMEOBOX_2"/>
    <property type="match status" value="1"/>
</dbReference>
<evidence type="ECO:0000256" key="4">
    <source>
        <dbReference type="ARBA" id="ARBA00023242"/>
    </source>
</evidence>
<dbReference type="InterPro" id="IPR020479">
    <property type="entry name" value="HD_metazoa"/>
</dbReference>
<feature type="compositionally biased region" description="Acidic residues" evidence="7">
    <location>
        <begin position="312"/>
        <end position="322"/>
    </location>
</feature>
<name>F7BLR9_CIOIN</name>
<proteinExistence type="predicted"/>
<dbReference type="InterPro" id="IPR001356">
    <property type="entry name" value="HD"/>
</dbReference>
<reference evidence="10" key="1">
    <citation type="journal article" date="2002" name="Science">
        <title>The draft genome of Ciona intestinalis: insights into chordate and vertebrate origins.</title>
        <authorList>
            <person name="Dehal P."/>
            <person name="Satou Y."/>
            <person name="Campbell R.K."/>
            <person name="Chapman J."/>
            <person name="Degnan B."/>
            <person name="De Tomaso A."/>
            <person name="Davidson B."/>
            <person name="Di Gregorio A."/>
            <person name="Gelpke M."/>
            <person name="Goodstein D.M."/>
            <person name="Harafuji N."/>
            <person name="Hastings K.E."/>
            <person name="Ho I."/>
            <person name="Hotta K."/>
            <person name="Huang W."/>
            <person name="Kawashima T."/>
            <person name="Lemaire P."/>
            <person name="Martinez D."/>
            <person name="Meinertzhagen I.A."/>
            <person name="Necula S."/>
            <person name="Nonaka M."/>
            <person name="Putnam N."/>
            <person name="Rash S."/>
            <person name="Saiga H."/>
            <person name="Satake M."/>
            <person name="Terry A."/>
            <person name="Yamada L."/>
            <person name="Wang H.G."/>
            <person name="Awazu S."/>
            <person name="Azumi K."/>
            <person name="Boore J."/>
            <person name="Branno M."/>
            <person name="Chin-Bow S."/>
            <person name="DeSantis R."/>
            <person name="Doyle S."/>
            <person name="Francino P."/>
            <person name="Keys D.N."/>
            <person name="Haga S."/>
            <person name="Hayashi H."/>
            <person name="Hino K."/>
            <person name="Imai K.S."/>
            <person name="Inaba K."/>
            <person name="Kano S."/>
            <person name="Kobayashi K."/>
            <person name="Kobayashi M."/>
            <person name="Lee B.I."/>
            <person name="Makabe K.W."/>
            <person name="Manohar C."/>
            <person name="Matassi G."/>
            <person name="Medina M."/>
            <person name="Mochizuki Y."/>
            <person name="Mount S."/>
            <person name="Morishita T."/>
            <person name="Miura S."/>
            <person name="Nakayama A."/>
            <person name="Nishizaka S."/>
            <person name="Nomoto H."/>
            <person name="Ohta F."/>
            <person name="Oishi K."/>
            <person name="Rigoutsos I."/>
            <person name="Sano M."/>
            <person name="Sasaki A."/>
            <person name="Sasakura Y."/>
            <person name="Shoguchi E."/>
            <person name="Shin-i T."/>
            <person name="Spagnuolo A."/>
            <person name="Stainier D."/>
            <person name="Suzuki M.M."/>
            <person name="Tassy O."/>
            <person name="Takatori N."/>
            <person name="Tokuoka M."/>
            <person name="Yagi K."/>
            <person name="Yoshizaki F."/>
            <person name="Wada S."/>
            <person name="Zhang C."/>
            <person name="Hyatt P.D."/>
            <person name="Larimer F."/>
            <person name="Detter C."/>
            <person name="Doggett N."/>
            <person name="Glavina T."/>
            <person name="Hawkins T."/>
            <person name="Richardson P."/>
            <person name="Lucas S."/>
            <person name="Kohara Y."/>
            <person name="Levine M."/>
            <person name="Satoh N."/>
            <person name="Rokhsar D.S."/>
        </authorList>
    </citation>
    <scope>NUCLEOTIDE SEQUENCE [LARGE SCALE GENOMIC DNA]</scope>
</reference>
<dbReference type="InterPro" id="IPR009057">
    <property type="entry name" value="Homeodomain-like_sf"/>
</dbReference>
<dbReference type="PANTHER" id="PTHR24333:SF8">
    <property type="entry name" value="HOMEOBOX PROTEIN CEH-62"/>
    <property type="match status" value="1"/>
</dbReference>
<dbReference type="GO" id="GO:0000978">
    <property type="term" value="F:RNA polymerase II cis-regulatory region sequence-specific DNA binding"/>
    <property type="evidence" value="ECO:0000318"/>
    <property type="project" value="GO_Central"/>
</dbReference>
<dbReference type="InterPro" id="IPR050848">
    <property type="entry name" value="Homeobox_TF"/>
</dbReference>
<dbReference type="STRING" id="7719.ENSCINP00000024460"/>
<dbReference type="Proteomes" id="UP000008144">
    <property type="component" value="Chromosome 8"/>
</dbReference>
<accession>F7BLR9</accession>
<keyword evidence="4 5" id="KW-0539">Nucleus</keyword>
<dbReference type="Gene3D" id="1.10.10.60">
    <property type="entry name" value="Homeodomain-like"/>
    <property type="match status" value="1"/>
</dbReference>
<evidence type="ECO:0000256" key="3">
    <source>
        <dbReference type="ARBA" id="ARBA00023155"/>
    </source>
</evidence>
<feature type="DNA-binding region" description="Homeobox" evidence="5">
    <location>
        <begin position="245"/>
        <end position="304"/>
    </location>
</feature>
<keyword evidence="3 5" id="KW-0371">Homeobox</keyword>
<evidence type="ECO:0000256" key="5">
    <source>
        <dbReference type="PROSITE-ProRule" id="PRU00108"/>
    </source>
</evidence>
<evidence type="ECO:0000256" key="7">
    <source>
        <dbReference type="SAM" id="MobiDB-lite"/>
    </source>
</evidence>
<dbReference type="Pfam" id="PF00046">
    <property type="entry name" value="Homeodomain"/>
    <property type="match status" value="1"/>
</dbReference>
<dbReference type="SMART" id="SM00389">
    <property type="entry name" value="HOX"/>
    <property type="match status" value="1"/>
</dbReference>
<organism evidence="9 10">
    <name type="scientific">Ciona intestinalis</name>
    <name type="common">Transparent sea squirt</name>
    <name type="synonym">Ascidia intestinalis</name>
    <dbReference type="NCBI Taxonomy" id="7719"/>
    <lineage>
        <taxon>Eukaryota</taxon>
        <taxon>Metazoa</taxon>
        <taxon>Chordata</taxon>
        <taxon>Tunicata</taxon>
        <taxon>Ascidiacea</taxon>
        <taxon>Phlebobranchia</taxon>
        <taxon>Cionidae</taxon>
        <taxon>Ciona</taxon>
    </lineage>
</organism>
<feature type="domain" description="Homeobox" evidence="8">
    <location>
        <begin position="243"/>
        <end position="303"/>
    </location>
</feature>
<dbReference type="GO" id="GO:0006357">
    <property type="term" value="P:regulation of transcription by RNA polymerase II"/>
    <property type="evidence" value="ECO:0000318"/>
    <property type="project" value="GO_Central"/>
</dbReference>
<keyword evidence="10" id="KW-1185">Reference proteome</keyword>
<dbReference type="PROSITE" id="PS00027">
    <property type="entry name" value="HOMEOBOX_1"/>
    <property type="match status" value="1"/>
</dbReference>
<dbReference type="InterPro" id="IPR017970">
    <property type="entry name" value="Homeobox_CS"/>
</dbReference>
<dbReference type="InParanoid" id="F7BLR9"/>
<reference evidence="9" key="4">
    <citation type="submission" date="2025-09" db="UniProtKB">
        <authorList>
            <consortium name="Ensembl"/>
        </authorList>
    </citation>
    <scope>IDENTIFICATION</scope>
</reference>
<comment type="subcellular location">
    <subcellularLocation>
        <location evidence="1 5 6">Nucleus</location>
    </subcellularLocation>
</comment>
<dbReference type="FunFam" id="1.10.10.60:FF:000373">
    <property type="entry name" value="Blast:Brain-specific homeobox protein"/>
    <property type="match status" value="1"/>
</dbReference>
<dbReference type="PANTHER" id="PTHR24333">
    <property type="entry name" value="HOMEO BOX HB9 LIKE A-RELATED"/>
    <property type="match status" value="1"/>
</dbReference>
<reference evidence="9" key="3">
    <citation type="submission" date="2025-08" db="UniProtKB">
        <authorList>
            <consortium name="Ensembl"/>
        </authorList>
    </citation>
    <scope>IDENTIFICATION</scope>
</reference>
<dbReference type="Ensembl" id="ENSCINT00000024706.2">
    <property type="protein sequence ID" value="ENSCINP00000024460.2"/>
    <property type="gene ID" value="ENSCING00000013280.2"/>
</dbReference>
<dbReference type="GO" id="GO:0000981">
    <property type="term" value="F:DNA-binding transcription factor activity, RNA polymerase II-specific"/>
    <property type="evidence" value="ECO:0000318"/>
    <property type="project" value="GO_Central"/>
</dbReference>
<evidence type="ECO:0000256" key="2">
    <source>
        <dbReference type="ARBA" id="ARBA00023125"/>
    </source>
</evidence>
<feature type="region of interest" description="Disordered" evidence="7">
    <location>
        <begin position="306"/>
        <end position="325"/>
    </location>
</feature>
<dbReference type="SUPFAM" id="SSF46689">
    <property type="entry name" value="Homeodomain-like"/>
    <property type="match status" value="1"/>
</dbReference>
<dbReference type="GeneTree" id="ENSGT00940000165097"/>
<reference evidence="9" key="2">
    <citation type="journal article" date="2008" name="Genome Biol.">
        <title>Improved genome assembly and evidence-based global gene model set for the chordate Ciona intestinalis: new insight into intron and operon populations.</title>
        <authorList>
            <person name="Satou Y."/>
            <person name="Mineta K."/>
            <person name="Ogasawara M."/>
            <person name="Sasakura Y."/>
            <person name="Shoguchi E."/>
            <person name="Ueno K."/>
            <person name="Yamada L."/>
            <person name="Matsumoto J."/>
            <person name="Wasserscheid J."/>
            <person name="Dewar K."/>
            <person name="Wiley G.B."/>
            <person name="Macmil S.L."/>
            <person name="Roe B.A."/>
            <person name="Zeller R.W."/>
            <person name="Hastings K.E."/>
            <person name="Lemaire P."/>
            <person name="Lindquist E."/>
            <person name="Endo T."/>
            <person name="Hotta K."/>
            <person name="Inaba K."/>
        </authorList>
    </citation>
    <scope>NUCLEOTIDE SEQUENCE [LARGE SCALE GENOMIC DNA]</scope>
    <source>
        <strain evidence="9">wild type</strain>
    </source>
</reference>
<dbReference type="GO" id="GO:0005634">
    <property type="term" value="C:nucleus"/>
    <property type="evidence" value="ECO:0000318"/>
    <property type="project" value="GO_Central"/>
</dbReference>
<dbReference type="HOGENOM" id="CLU_749138_0_0_1"/>
<evidence type="ECO:0000313" key="10">
    <source>
        <dbReference type="Proteomes" id="UP000008144"/>
    </source>
</evidence>
<dbReference type="CDD" id="cd00086">
    <property type="entry name" value="homeodomain"/>
    <property type="match status" value="1"/>
</dbReference>
<evidence type="ECO:0000256" key="1">
    <source>
        <dbReference type="ARBA" id="ARBA00004123"/>
    </source>
</evidence>
<evidence type="ECO:0000256" key="6">
    <source>
        <dbReference type="RuleBase" id="RU000682"/>
    </source>
</evidence>
<dbReference type="EMBL" id="EAAA01002640">
    <property type="status" value="NOT_ANNOTATED_CDS"/>
    <property type="molecule type" value="Genomic_DNA"/>
</dbReference>
<sequence>PNSRGKIPTSSSIGNLSTCTFGSDTTQNSSLGCVSSSSDRSFFASERRSSENEALNRQCFQQKVNQNQNGGAYDAQALNQLPLETKALAQMTSINGRNFVPRSLDFSRNSSASVNDNENNFKKVINRLTHESRDSRQCSKPALPHGLLQLPTHLSQTPSMMYPPSFLTNPLFNDSSNVFKYLQLQNLFSSSSSNASASVLSSILANQLRRGFQSSAMHSSEAEVRLRMNGPMLHQDSIVMGQSRRRKARTVFTDQQLSGLERRFESQKYLSTPERVDLANALELTETQVKTWFQNRRMKFKKQVRCGKGDDGTQESTDEDSDVAYSRTCPITETEKSNDFEMADILEPSPSRCNLYNRPASGLSISTLFQ</sequence>
<keyword evidence="2 5" id="KW-0238">DNA-binding</keyword>
<protein>
    <recommendedName>
        <fullName evidence="8">Homeobox domain-containing protein</fullName>
    </recommendedName>
</protein>
<dbReference type="PRINTS" id="PR00024">
    <property type="entry name" value="HOMEOBOX"/>
</dbReference>
<dbReference type="AlphaFoldDB" id="F7BLR9"/>